<gene>
    <name evidence="2" type="ORF">QTG54_009477</name>
</gene>
<reference evidence="2" key="1">
    <citation type="submission" date="2023-06" db="EMBL/GenBank/DDBJ databases">
        <title>Survivors Of The Sea: Transcriptome response of Skeletonema marinoi to long-term dormancy.</title>
        <authorList>
            <person name="Pinder M.I.M."/>
            <person name="Kourtchenko O."/>
            <person name="Robertson E.K."/>
            <person name="Larsson T."/>
            <person name="Maumus F."/>
            <person name="Osuna-Cruz C.M."/>
            <person name="Vancaester E."/>
            <person name="Stenow R."/>
            <person name="Vandepoele K."/>
            <person name="Ploug H."/>
            <person name="Bruchert V."/>
            <person name="Godhe A."/>
            <person name="Topel M."/>
        </authorList>
    </citation>
    <scope>NUCLEOTIDE SEQUENCE</scope>
    <source>
        <strain evidence="2">R05AC</strain>
    </source>
</reference>
<feature type="transmembrane region" description="Helical" evidence="1">
    <location>
        <begin position="44"/>
        <end position="66"/>
    </location>
</feature>
<evidence type="ECO:0000313" key="2">
    <source>
        <dbReference type="EMBL" id="KAK1739718.1"/>
    </source>
</evidence>
<organism evidence="2 3">
    <name type="scientific">Skeletonema marinoi</name>
    <dbReference type="NCBI Taxonomy" id="267567"/>
    <lineage>
        <taxon>Eukaryota</taxon>
        <taxon>Sar</taxon>
        <taxon>Stramenopiles</taxon>
        <taxon>Ochrophyta</taxon>
        <taxon>Bacillariophyta</taxon>
        <taxon>Coscinodiscophyceae</taxon>
        <taxon>Thalassiosirophycidae</taxon>
        <taxon>Thalassiosirales</taxon>
        <taxon>Skeletonemataceae</taxon>
        <taxon>Skeletonema</taxon>
        <taxon>Skeletonema marinoi-dohrnii complex</taxon>
    </lineage>
</organism>
<keyword evidence="1" id="KW-1133">Transmembrane helix</keyword>
<name>A0AAD8Y531_9STRA</name>
<protein>
    <submittedName>
        <fullName evidence="2">Uncharacterized protein</fullName>
    </submittedName>
</protein>
<comment type="caution">
    <text evidence="2">The sequence shown here is derived from an EMBL/GenBank/DDBJ whole genome shotgun (WGS) entry which is preliminary data.</text>
</comment>
<dbReference type="AlphaFoldDB" id="A0AAD8Y531"/>
<proteinExistence type="predicted"/>
<dbReference type="Proteomes" id="UP001224775">
    <property type="component" value="Unassembled WGS sequence"/>
</dbReference>
<keyword evidence="1" id="KW-0472">Membrane</keyword>
<feature type="transmembrane region" description="Helical" evidence="1">
    <location>
        <begin position="171"/>
        <end position="197"/>
    </location>
</feature>
<dbReference type="EMBL" id="JATAAI010000017">
    <property type="protein sequence ID" value="KAK1739718.1"/>
    <property type="molecule type" value="Genomic_DNA"/>
</dbReference>
<keyword evidence="3" id="KW-1185">Reference proteome</keyword>
<evidence type="ECO:0000313" key="3">
    <source>
        <dbReference type="Proteomes" id="UP001224775"/>
    </source>
</evidence>
<feature type="transmembrane region" description="Helical" evidence="1">
    <location>
        <begin position="209"/>
        <end position="235"/>
    </location>
</feature>
<accession>A0AAD8Y531</accession>
<evidence type="ECO:0000256" key="1">
    <source>
        <dbReference type="SAM" id="Phobius"/>
    </source>
</evidence>
<sequence length="244" mass="27343">MALLNVASAIAIFLLASTYAFLSLLPSNTAKTLSVSPLTYSLLFFNNLNIFIAMCEIVLGLNILTIQQDYKRLHAKYSPGNHEWSACVKFLTMPIPLSQLCSGKHTWSKMWSTYSLYDPSYQNQESFGFFIDFGNGLSTIPPSILMNLAMVLDTSSYADSDSWSSTVLSPLFVGCVGLAMYWQVMYGTIIYVLSFMFNRRYEGKSTLEVSLFVGISNSLWFFFPIAGIYSCVCILRDGNMSVFQ</sequence>
<keyword evidence="1" id="KW-0812">Transmembrane</keyword>